<comment type="caution">
    <text evidence="1">The sequence shown here is derived from an EMBL/GenBank/DDBJ whole genome shotgun (WGS) entry which is preliminary data.</text>
</comment>
<evidence type="ECO:0000313" key="1">
    <source>
        <dbReference type="EMBL" id="OPX55561.1"/>
    </source>
</evidence>
<dbReference type="RefSeq" id="WP_078745088.1">
    <property type="nucleotide sequence ID" value="NZ_FUXG01000008.1"/>
</dbReference>
<protein>
    <recommendedName>
        <fullName evidence="3">CopG family transcriptional regulator</fullName>
    </recommendedName>
</protein>
<gene>
    <name evidence="1" type="ORF">BTE48_08040</name>
</gene>
<reference evidence="1 2" key="1">
    <citation type="submission" date="2017-01" db="EMBL/GenBank/DDBJ databases">
        <title>Genome Sequencing of a Marine Spirillum, Oceanospirillum multiglobuliferum ATCC 33336, from Japan.</title>
        <authorList>
            <person name="Carney J.G."/>
            <person name="Trachtenberg A.M."/>
            <person name="Rheaume B.A."/>
            <person name="Linnane J.D."/>
            <person name="Pitts N.L."/>
            <person name="Mykles D.L."/>
            <person name="Maclea K.S."/>
        </authorList>
    </citation>
    <scope>NUCLEOTIDE SEQUENCE [LARGE SCALE GENOMIC DNA]</scope>
    <source>
        <strain evidence="1 2">ATCC 33336</strain>
    </source>
</reference>
<keyword evidence="2" id="KW-1185">Reference proteome</keyword>
<dbReference type="OrthoDB" id="7777417at2"/>
<organism evidence="1 2">
    <name type="scientific">Oceanospirillum multiglobuliferum</name>
    <dbReference type="NCBI Taxonomy" id="64969"/>
    <lineage>
        <taxon>Bacteria</taxon>
        <taxon>Pseudomonadati</taxon>
        <taxon>Pseudomonadota</taxon>
        <taxon>Gammaproteobacteria</taxon>
        <taxon>Oceanospirillales</taxon>
        <taxon>Oceanospirillaceae</taxon>
        <taxon>Oceanospirillum</taxon>
    </lineage>
</organism>
<dbReference type="InterPro" id="IPR010985">
    <property type="entry name" value="Ribbon_hlx_hlx"/>
</dbReference>
<dbReference type="GO" id="GO:0006355">
    <property type="term" value="P:regulation of DNA-templated transcription"/>
    <property type="evidence" value="ECO:0007669"/>
    <property type="project" value="InterPro"/>
</dbReference>
<dbReference type="InterPro" id="IPR013321">
    <property type="entry name" value="Arc_rbn_hlx_hlx"/>
</dbReference>
<sequence>MDKDESGEKTKKNTSLRLKNETLKALKIKAIEQDSSIQKIVEQLVEDYLAGRVKLKTNGSKSK</sequence>
<accession>A0A1T4PGS0</accession>
<dbReference type="Proteomes" id="UP000191418">
    <property type="component" value="Unassembled WGS sequence"/>
</dbReference>
<dbReference type="AlphaFoldDB" id="A0A1T4PGS0"/>
<dbReference type="SUPFAM" id="SSF47598">
    <property type="entry name" value="Ribbon-helix-helix"/>
    <property type="match status" value="1"/>
</dbReference>
<evidence type="ECO:0008006" key="3">
    <source>
        <dbReference type="Google" id="ProtNLM"/>
    </source>
</evidence>
<evidence type="ECO:0000313" key="2">
    <source>
        <dbReference type="Proteomes" id="UP000191418"/>
    </source>
</evidence>
<name>A0A1T4PGS0_9GAMM</name>
<proteinExistence type="predicted"/>
<dbReference type="Gene3D" id="1.10.1220.10">
    <property type="entry name" value="Met repressor-like"/>
    <property type="match status" value="1"/>
</dbReference>
<dbReference type="STRING" id="64969.SAMN02745127_01480"/>
<dbReference type="EMBL" id="MTSM01000008">
    <property type="protein sequence ID" value="OPX55561.1"/>
    <property type="molecule type" value="Genomic_DNA"/>
</dbReference>